<dbReference type="InterPro" id="IPR051796">
    <property type="entry name" value="ISF_SsuE-like"/>
</dbReference>
<dbReference type="Pfam" id="PF03358">
    <property type="entry name" value="FMN_red"/>
    <property type="match status" value="1"/>
</dbReference>
<organism evidence="4 5">
    <name type="scientific">Syntrophorhabdus aromaticivorans</name>
    <dbReference type="NCBI Taxonomy" id="328301"/>
    <lineage>
        <taxon>Bacteria</taxon>
        <taxon>Pseudomonadati</taxon>
        <taxon>Thermodesulfobacteriota</taxon>
        <taxon>Syntrophorhabdia</taxon>
        <taxon>Syntrophorhabdales</taxon>
        <taxon>Syntrophorhabdaceae</taxon>
        <taxon>Syntrophorhabdus</taxon>
    </lineage>
</organism>
<dbReference type="PANTHER" id="PTHR43278">
    <property type="entry name" value="NAD(P)H-DEPENDENT FMN-CONTAINING OXIDOREDUCTASE YWQN-RELATED"/>
    <property type="match status" value="1"/>
</dbReference>
<dbReference type="InterPro" id="IPR005025">
    <property type="entry name" value="FMN_Rdtase-like_dom"/>
</dbReference>
<dbReference type="SUPFAM" id="SSF52218">
    <property type="entry name" value="Flavoproteins"/>
    <property type="match status" value="1"/>
</dbReference>
<evidence type="ECO:0000313" key="4">
    <source>
        <dbReference type="EMBL" id="NLW36540.1"/>
    </source>
</evidence>
<dbReference type="InterPro" id="IPR029039">
    <property type="entry name" value="Flavoprotein-like_sf"/>
</dbReference>
<dbReference type="Gene3D" id="3.40.50.360">
    <property type="match status" value="1"/>
</dbReference>
<dbReference type="Proteomes" id="UP000777265">
    <property type="component" value="Unassembled WGS sequence"/>
</dbReference>
<evidence type="ECO:0000256" key="1">
    <source>
        <dbReference type="ARBA" id="ARBA00022630"/>
    </source>
</evidence>
<feature type="domain" description="NADPH-dependent FMN reductase-like" evidence="3">
    <location>
        <begin position="1"/>
        <end position="105"/>
    </location>
</feature>
<keyword evidence="2" id="KW-0288">FMN</keyword>
<accession>A0A971M647</accession>
<dbReference type="EMBL" id="JAAYEE010000261">
    <property type="protein sequence ID" value="NLW36540.1"/>
    <property type="molecule type" value="Genomic_DNA"/>
</dbReference>
<name>A0A971M647_9BACT</name>
<dbReference type="AlphaFoldDB" id="A0A971M647"/>
<gene>
    <name evidence="4" type="ORF">GXY80_13850</name>
</gene>
<evidence type="ECO:0000313" key="5">
    <source>
        <dbReference type="Proteomes" id="UP000777265"/>
    </source>
</evidence>
<proteinExistence type="predicted"/>
<keyword evidence="1" id="KW-0285">Flavoprotein</keyword>
<dbReference type="PANTHER" id="PTHR43278:SF2">
    <property type="entry name" value="IRON-SULFUR FLAVOPROTEIN"/>
    <property type="match status" value="1"/>
</dbReference>
<sequence>MRVIALNGSARGKKGVTWRLMDAFLEGLAEGGATVKDIQLHELGISYCNACLTCMHRTPGQCAIKDDMEQIYPYLKESDILVMGTPVYTDTMTAQMKTVMDRCICCLDPFLRIDEEDRTRHPYSWRMPAGFFLISTSGFPEKESFHPLIATYKAQAANFGSTSLGEICVPGSIALQVVPQNLEAHLDMTGQAGRMLALFGKVEPTLLEEINEPILTRQKYLQIAARYEDWCRRRRGEAPSWAVPCQRIPGEK</sequence>
<reference evidence="4" key="2">
    <citation type="submission" date="2020-01" db="EMBL/GenBank/DDBJ databases">
        <authorList>
            <person name="Campanaro S."/>
        </authorList>
    </citation>
    <scope>NUCLEOTIDE SEQUENCE</scope>
    <source>
        <strain evidence="4">AS06rmzACSIP_7</strain>
    </source>
</reference>
<dbReference type="GO" id="GO:0016491">
    <property type="term" value="F:oxidoreductase activity"/>
    <property type="evidence" value="ECO:0007669"/>
    <property type="project" value="InterPro"/>
</dbReference>
<comment type="caution">
    <text evidence="4">The sequence shown here is derived from an EMBL/GenBank/DDBJ whole genome shotgun (WGS) entry which is preliminary data.</text>
</comment>
<evidence type="ECO:0000259" key="3">
    <source>
        <dbReference type="Pfam" id="PF03358"/>
    </source>
</evidence>
<reference evidence="4" key="1">
    <citation type="journal article" date="2020" name="Biotechnol. Biofuels">
        <title>New insights from the biogas microbiome by comprehensive genome-resolved metagenomics of nearly 1600 species originating from multiple anaerobic digesters.</title>
        <authorList>
            <person name="Campanaro S."/>
            <person name="Treu L."/>
            <person name="Rodriguez-R L.M."/>
            <person name="Kovalovszki A."/>
            <person name="Ziels R.M."/>
            <person name="Maus I."/>
            <person name="Zhu X."/>
            <person name="Kougias P.G."/>
            <person name="Basile A."/>
            <person name="Luo G."/>
            <person name="Schluter A."/>
            <person name="Konstantinidis K.T."/>
            <person name="Angelidaki I."/>
        </authorList>
    </citation>
    <scope>NUCLEOTIDE SEQUENCE</scope>
    <source>
        <strain evidence="4">AS06rmzACSIP_7</strain>
    </source>
</reference>
<protein>
    <submittedName>
        <fullName evidence="4">Flavodoxin family protein</fullName>
    </submittedName>
</protein>
<evidence type="ECO:0000256" key="2">
    <source>
        <dbReference type="ARBA" id="ARBA00022643"/>
    </source>
</evidence>